<feature type="compositionally biased region" description="Low complexity" evidence="1">
    <location>
        <begin position="97"/>
        <end position="114"/>
    </location>
</feature>
<evidence type="ECO:0000313" key="4">
    <source>
        <dbReference type="Proteomes" id="UP000799428"/>
    </source>
</evidence>
<feature type="compositionally biased region" description="Polar residues" evidence="1">
    <location>
        <begin position="49"/>
        <end position="79"/>
    </location>
</feature>
<feature type="region of interest" description="Disordered" evidence="1">
    <location>
        <begin position="181"/>
        <end position="221"/>
    </location>
</feature>
<sequence length="665" mass="72874">MAEPPNESIREKIARMNLTQVHGSAPPAYSYYDQAPPKKKPPPPPPRPQVQSRQQTINNPPIYSNALHSNTHNTGNLPSGGNAPAPRISPALPPRPAARSSSQQSPALPQRLSPRPSPALPPRHSPRPSPALPPRKSSTNLRRQYSSESISTMNSDMSALTLGSTNGDSVYRVRAPLYDPATLPPLTVTQSKPQKEISATRRAMQSNTADRIDKRVLPPMLPPRTSTMPTHAEANAQQYLLPKKSQGLPSTRVPAISQPMNKSTEAPPPIPGRSWSAGNTRSQPGAPPPIPTSTRPNLNAIMASKPKPGATASCLKCRDFSGPDAHAAQFPRENIPLSDIGWLSQQLTSPFPSPTDKARAIFTWLHHNVDYDLPSLLAGTVCNQTPERTLRSGLAVCAGYAALFCDLALKAGLECLVITGDGKGYGYTPLQPGQPIPPVTSNHAWNAVCIDNGEWKLVDSCWGAGHRDDATQAYKRQFSPECFTMTNDEFGLKHFPMDNARFYRNDGRPSITWEEYCTNDVGQGVTVFGNTTPQHGLSGQSFEPKTKQIAVRDPSKSPDIRFQFSAYCPHWDNERHGTGKPYVMVLHVGGRDGQKTNWIPFETNGKTWWLDMDRRELGAPGQKVSIFAVNSFDNRDARGLTYDEYRAKKGKVAMGFDGIAMWELV</sequence>
<dbReference type="Gene3D" id="3.10.620.30">
    <property type="match status" value="1"/>
</dbReference>
<feature type="domain" description="Transglutaminase-like" evidence="2">
    <location>
        <begin position="389"/>
        <end position="462"/>
    </location>
</feature>
<feature type="region of interest" description="Disordered" evidence="1">
    <location>
        <begin position="246"/>
        <end position="297"/>
    </location>
</feature>
<keyword evidence="4" id="KW-1185">Reference proteome</keyword>
<feature type="compositionally biased region" description="Polar residues" evidence="1">
    <location>
        <begin position="139"/>
        <end position="166"/>
    </location>
</feature>
<accession>A0A6G1KCG6</accession>
<dbReference type="GO" id="GO:0005737">
    <property type="term" value="C:cytoplasm"/>
    <property type="evidence" value="ECO:0007669"/>
    <property type="project" value="TreeGrafter"/>
</dbReference>
<dbReference type="SUPFAM" id="SSF54001">
    <property type="entry name" value="Cysteine proteinases"/>
    <property type="match status" value="1"/>
</dbReference>
<feature type="compositionally biased region" description="Pro residues" evidence="1">
    <location>
        <begin position="115"/>
        <end position="133"/>
    </location>
</feature>
<dbReference type="PANTHER" id="PTHR46333">
    <property type="entry name" value="CYTOKINESIS PROTEIN 3"/>
    <property type="match status" value="1"/>
</dbReference>
<protein>
    <recommendedName>
        <fullName evidence="2">Transglutaminase-like domain-containing protein</fullName>
    </recommendedName>
</protein>
<organism evidence="3 4">
    <name type="scientific">Pleomassaria siparia CBS 279.74</name>
    <dbReference type="NCBI Taxonomy" id="1314801"/>
    <lineage>
        <taxon>Eukaryota</taxon>
        <taxon>Fungi</taxon>
        <taxon>Dikarya</taxon>
        <taxon>Ascomycota</taxon>
        <taxon>Pezizomycotina</taxon>
        <taxon>Dothideomycetes</taxon>
        <taxon>Pleosporomycetidae</taxon>
        <taxon>Pleosporales</taxon>
        <taxon>Pleomassariaceae</taxon>
        <taxon>Pleomassaria</taxon>
    </lineage>
</organism>
<dbReference type="InterPro" id="IPR002931">
    <property type="entry name" value="Transglutaminase-like"/>
</dbReference>
<evidence type="ECO:0000313" key="3">
    <source>
        <dbReference type="EMBL" id="KAF2710131.1"/>
    </source>
</evidence>
<evidence type="ECO:0000259" key="2">
    <source>
        <dbReference type="SMART" id="SM00460"/>
    </source>
</evidence>
<reference evidence="3" key="1">
    <citation type="journal article" date="2020" name="Stud. Mycol.">
        <title>101 Dothideomycetes genomes: a test case for predicting lifestyles and emergence of pathogens.</title>
        <authorList>
            <person name="Haridas S."/>
            <person name="Albert R."/>
            <person name="Binder M."/>
            <person name="Bloem J."/>
            <person name="Labutti K."/>
            <person name="Salamov A."/>
            <person name="Andreopoulos B."/>
            <person name="Baker S."/>
            <person name="Barry K."/>
            <person name="Bills G."/>
            <person name="Bluhm B."/>
            <person name="Cannon C."/>
            <person name="Castanera R."/>
            <person name="Culley D."/>
            <person name="Daum C."/>
            <person name="Ezra D."/>
            <person name="Gonzalez J."/>
            <person name="Henrissat B."/>
            <person name="Kuo A."/>
            <person name="Liang C."/>
            <person name="Lipzen A."/>
            <person name="Lutzoni F."/>
            <person name="Magnuson J."/>
            <person name="Mondo S."/>
            <person name="Nolan M."/>
            <person name="Ohm R."/>
            <person name="Pangilinan J."/>
            <person name="Park H.-J."/>
            <person name="Ramirez L."/>
            <person name="Alfaro M."/>
            <person name="Sun H."/>
            <person name="Tritt A."/>
            <person name="Yoshinaga Y."/>
            <person name="Zwiers L.-H."/>
            <person name="Turgeon B."/>
            <person name="Goodwin S."/>
            <person name="Spatafora J."/>
            <person name="Crous P."/>
            <person name="Grigoriev I."/>
        </authorList>
    </citation>
    <scope>NUCLEOTIDE SEQUENCE</scope>
    <source>
        <strain evidence="3">CBS 279.74</strain>
    </source>
</reference>
<dbReference type="InterPro" id="IPR038765">
    <property type="entry name" value="Papain-like_cys_pep_sf"/>
</dbReference>
<dbReference type="InterPro" id="IPR052557">
    <property type="entry name" value="CAP/Cytokinesis_protein"/>
</dbReference>
<proteinExistence type="predicted"/>
<evidence type="ECO:0000256" key="1">
    <source>
        <dbReference type="SAM" id="MobiDB-lite"/>
    </source>
</evidence>
<gene>
    <name evidence="3" type="ORF">K504DRAFT_466558</name>
</gene>
<dbReference type="AlphaFoldDB" id="A0A6G1KCG6"/>
<dbReference type="SMART" id="SM00460">
    <property type="entry name" value="TGc"/>
    <property type="match status" value="1"/>
</dbReference>
<dbReference type="PANTHER" id="PTHR46333:SF5">
    <property type="entry name" value="TRANSGLUTAMINASE-LIKE DOMAIN-CONTAINING PROTEIN"/>
    <property type="match status" value="1"/>
</dbReference>
<dbReference type="Proteomes" id="UP000799428">
    <property type="component" value="Unassembled WGS sequence"/>
</dbReference>
<dbReference type="OrthoDB" id="6129702at2759"/>
<dbReference type="EMBL" id="MU005769">
    <property type="protein sequence ID" value="KAF2710131.1"/>
    <property type="molecule type" value="Genomic_DNA"/>
</dbReference>
<dbReference type="Pfam" id="PF01841">
    <property type="entry name" value="Transglut_core"/>
    <property type="match status" value="1"/>
</dbReference>
<name>A0A6G1KCG6_9PLEO</name>
<feature type="region of interest" description="Disordered" evidence="1">
    <location>
        <begin position="19"/>
        <end position="166"/>
    </location>
</feature>